<feature type="region of interest" description="Disordered" evidence="1">
    <location>
        <begin position="1"/>
        <end position="25"/>
    </location>
</feature>
<dbReference type="EMBL" id="VFMN01000001">
    <property type="protein sequence ID" value="TQJ10796.1"/>
    <property type="molecule type" value="Genomic_DNA"/>
</dbReference>
<dbReference type="AlphaFoldDB" id="A0A542E6A3"/>
<evidence type="ECO:0000313" key="2">
    <source>
        <dbReference type="EMBL" id="TQJ10796.1"/>
    </source>
</evidence>
<organism evidence="2 3">
    <name type="scientific">Lapillicoccus jejuensis</name>
    <dbReference type="NCBI Taxonomy" id="402171"/>
    <lineage>
        <taxon>Bacteria</taxon>
        <taxon>Bacillati</taxon>
        <taxon>Actinomycetota</taxon>
        <taxon>Actinomycetes</taxon>
        <taxon>Micrococcales</taxon>
        <taxon>Intrasporangiaceae</taxon>
        <taxon>Lapillicoccus</taxon>
    </lineage>
</organism>
<reference evidence="2 3" key="1">
    <citation type="submission" date="2019-06" db="EMBL/GenBank/DDBJ databases">
        <title>Sequencing the genomes of 1000 actinobacteria strains.</title>
        <authorList>
            <person name="Klenk H.-P."/>
        </authorList>
    </citation>
    <scope>NUCLEOTIDE SEQUENCE [LARGE SCALE GENOMIC DNA]</scope>
    <source>
        <strain evidence="2 3">DSM 18607</strain>
    </source>
</reference>
<accession>A0A542E6A3</accession>
<evidence type="ECO:0000313" key="3">
    <source>
        <dbReference type="Proteomes" id="UP000317893"/>
    </source>
</evidence>
<evidence type="ECO:0000256" key="1">
    <source>
        <dbReference type="SAM" id="MobiDB-lite"/>
    </source>
</evidence>
<sequence>MPFRLPFTRRGAPAAREPGRSATVPPEVRRAVEGPSGEKVLAAARDVETGVWLVAGATHLSLVDPGAVAESGELAVTWSRPWHTVDTGSWQRESSRLTVTWADGSRPGQWGLGEEALFLQVLRERVQASVVLTEELRLTGRRTGRAVVRQDLATGELLEQVVLGRSTREDAETRAAADEALARLREQVGMPPGGAGR</sequence>
<comment type="caution">
    <text evidence="2">The sequence shown here is derived from an EMBL/GenBank/DDBJ whole genome shotgun (WGS) entry which is preliminary data.</text>
</comment>
<protein>
    <submittedName>
        <fullName evidence="2">Uncharacterized protein</fullName>
    </submittedName>
</protein>
<keyword evidence="3" id="KW-1185">Reference proteome</keyword>
<proteinExistence type="predicted"/>
<name>A0A542E6A3_9MICO</name>
<dbReference type="Proteomes" id="UP000317893">
    <property type="component" value="Unassembled WGS sequence"/>
</dbReference>
<dbReference type="RefSeq" id="WP_246061397.1">
    <property type="nucleotide sequence ID" value="NZ_BAAAPR010000010.1"/>
</dbReference>
<gene>
    <name evidence="2" type="ORF">FB458_3937</name>
</gene>
<feature type="compositionally biased region" description="Low complexity" evidence="1">
    <location>
        <begin position="9"/>
        <end position="22"/>
    </location>
</feature>